<accession>A0A2N0VK84</accession>
<dbReference type="Proteomes" id="UP000233398">
    <property type="component" value="Unassembled WGS sequence"/>
</dbReference>
<organism evidence="2 3">
    <name type="scientific">Rhodohalobacter barkolensis</name>
    <dbReference type="NCBI Taxonomy" id="2053187"/>
    <lineage>
        <taxon>Bacteria</taxon>
        <taxon>Pseudomonadati</taxon>
        <taxon>Balneolota</taxon>
        <taxon>Balneolia</taxon>
        <taxon>Balneolales</taxon>
        <taxon>Balneolaceae</taxon>
        <taxon>Rhodohalobacter</taxon>
    </lineage>
</organism>
<dbReference type="Pfam" id="PF00027">
    <property type="entry name" value="cNMP_binding"/>
    <property type="match status" value="1"/>
</dbReference>
<name>A0A2N0VK84_9BACT</name>
<dbReference type="SUPFAM" id="SSF51206">
    <property type="entry name" value="cAMP-binding domain-like"/>
    <property type="match status" value="1"/>
</dbReference>
<keyword evidence="3" id="KW-1185">Reference proteome</keyword>
<dbReference type="InterPro" id="IPR018490">
    <property type="entry name" value="cNMP-bd_dom_sf"/>
</dbReference>
<dbReference type="Gene3D" id="2.60.120.10">
    <property type="entry name" value="Jelly Rolls"/>
    <property type="match status" value="1"/>
</dbReference>
<dbReference type="InterPro" id="IPR000595">
    <property type="entry name" value="cNMP-bd_dom"/>
</dbReference>
<dbReference type="EMBL" id="PISP01000001">
    <property type="protein sequence ID" value="PKD44603.1"/>
    <property type="molecule type" value="Genomic_DNA"/>
</dbReference>
<dbReference type="InterPro" id="IPR014710">
    <property type="entry name" value="RmlC-like_jellyroll"/>
</dbReference>
<dbReference type="PROSITE" id="PS50042">
    <property type="entry name" value="CNMP_BINDING_3"/>
    <property type="match status" value="1"/>
</dbReference>
<sequence length="168" mass="19926">MTRSDSNKLNMMPLYMRNLLKDPPHLLKNFHYEDVLSFLELGNEERFLRGETIVNEHDRVQTAYLVGEGKVGVWKDEIQLAVLDEGSFIGETFLFSKQNRMAKVVCEENAILLAFQRYDVLNYFRRRPEKLFNIFTKNIIEIQQKKIENMNIQLLNLKKRLLGNESWK</sequence>
<evidence type="ECO:0000313" key="3">
    <source>
        <dbReference type="Proteomes" id="UP000233398"/>
    </source>
</evidence>
<gene>
    <name evidence="2" type="ORF">CWD77_03830</name>
</gene>
<dbReference type="CDD" id="cd00038">
    <property type="entry name" value="CAP_ED"/>
    <property type="match status" value="1"/>
</dbReference>
<dbReference type="AlphaFoldDB" id="A0A2N0VK84"/>
<evidence type="ECO:0000313" key="2">
    <source>
        <dbReference type="EMBL" id="PKD44603.1"/>
    </source>
</evidence>
<reference evidence="2 3" key="1">
    <citation type="submission" date="2017-11" db="EMBL/GenBank/DDBJ databases">
        <title>Rhodohalobacter 15182 sp. nov., isolated from a salt lake.</title>
        <authorList>
            <person name="Han S."/>
        </authorList>
    </citation>
    <scope>NUCLEOTIDE SEQUENCE [LARGE SCALE GENOMIC DNA]</scope>
    <source>
        <strain evidence="2 3">15182</strain>
    </source>
</reference>
<evidence type="ECO:0000259" key="1">
    <source>
        <dbReference type="PROSITE" id="PS50042"/>
    </source>
</evidence>
<protein>
    <submittedName>
        <fullName evidence="2">Cyclic nucleotide-binding domain-containing protein</fullName>
    </submittedName>
</protein>
<proteinExistence type="predicted"/>
<dbReference type="SMART" id="SM00100">
    <property type="entry name" value="cNMP"/>
    <property type="match status" value="1"/>
</dbReference>
<dbReference type="OrthoDB" id="1523893at2"/>
<feature type="domain" description="Cyclic nucleotide-binding" evidence="1">
    <location>
        <begin position="26"/>
        <end position="117"/>
    </location>
</feature>
<dbReference type="RefSeq" id="WP_101071894.1">
    <property type="nucleotide sequence ID" value="NZ_PISP01000001.1"/>
</dbReference>
<comment type="caution">
    <text evidence="2">The sequence shown here is derived from an EMBL/GenBank/DDBJ whole genome shotgun (WGS) entry which is preliminary data.</text>
</comment>